<sequence length="50" mass="5801">MGLKKYQAQTIDLVNHQIDGEKATKEEIASTFFQSRRTLKLEITLSQDQF</sequence>
<dbReference type="EMBL" id="FMXC01000024">
    <property type="protein sequence ID" value="SDA63365.1"/>
    <property type="molecule type" value="Genomic_DNA"/>
</dbReference>
<protein>
    <submittedName>
        <fullName evidence="2">Uncharacterized protein</fullName>
    </submittedName>
</protein>
<reference evidence="1 3" key="1">
    <citation type="submission" date="2016-10" db="EMBL/GenBank/DDBJ databases">
        <authorList>
            <person name="Varghese N."/>
            <person name="Submissions S."/>
        </authorList>
    </citation>
    <scope>NUCLEOTIDE SEQUENCE [LARGE SCALE GENOMIC DNA]</scope>
    <source>
        <strain evidence="1 3">ATCC 43761</strain>
    </source>
</reference>
<gene>
    <name evidence="2" type="ORF">QEJ78_11215</name>
    <name evidence="1" type="ORF">SAMN02983011_01818</name>
</gene>
<reference evidence="2" key="3">
    <citation type="submission" date="2023-04" db="EMBL/GenBank/DDBJ databases">
        <authorList>
            <person name="Wang Y."/>
        </authorList>
    </citation>
    <scope>NUCLEOTIDE SEQUENCE</scope>
    <source>
        <strain evidence="2">ZW18</strain>
    </source>
</reference>
<name>A0AAX3UDV8_9LACO</name>
<reference evidence="2" key="2">
    <citation type="journal article" date="2022" name="Food Funct.">
        <title>Lactobacillus kefiranofaciens ZW18 from Kefir enhances the anti-tumor effect of anti-programmed cell death 1 (PD-1) immunotherapy by modulating the gut microbiota.</title>
        <authorList>
            <person name="Zhao J."/>
            <person name="Wang Y."/>
            <person name="Wang J."/>
            <person name="Lv M."/>
            <person name="Zhou C."/>
            <person name="Jia L."/>
            <person name="Geng W."/>
        </authorList>
    </citation>
    <scope>NUCLEOTIDE SEQUENCE</scope>
    <source>
        <strain evidence="2">ZW18</strain>
    </source>
</reference>
<dbReference type="Proteomes" id="UP000181860">
    <property type="component" value="Unassembled WGS sequence"/>
</dbReference>
<accession>A0AAX3UDV8</accession>
<dbReference type="AlphaFoldDB" id="A0AAX3UDV8"/>
<keyword evidence="3" id="KW-1185">Reference proteome</keyword>
<dbReference type="EMBL" id="CP123735">
    <property type="protein sequence ID" value="WGO85853.1"/>
    <property type="molecule type" value="Genomic_DNA"/>
</dbReference>
<dbReference type="RefSeq" id="WP_013851290.1">
    <property type="nucleotide sequence ID" value="NZ_CP123735.1"/>
</dbReference>
<organism evidence="2 4">
    <name type="scientific">Lactobacillus kefiranofaciens</name>
    <dbReference type="NCBI Taxonomy" id="267818"/>
    <lineage>
        <taxon>Bacteria</taxon>
        <taxon>Bacillati</taxon>
        <taxon>Bacillota</taxon>
        <taxon>Bacilli</taxon>
        <taxon>Lactobacillales</taxon>
        <taxon>Lactobacillaceae</taxon>
        <taxon>Lactobacillus</taxon>
    </lineage>
</organism>
<evidence type="ECO:0000313" key="1">
    <source>
        <dbReference type="EMBL" id="SDA63365.1"/>
    </source>
</evidence>
<evidence type="ECO:0000313" key="3">
    <source>
        <dbReference type="Proteomes" id="UP000181860"/>
    </source>
</evidence>
<proteinExistence type="predicted"/>
<evidence type="ECO:0000313" key="2">
    <source>
        <dbReference type="EMBL" id="WGO85853.1"/>
    </source>
</evidence>
<evidence type="ECO:0000313" key="4">
    <source>
        <dbReference type="Proteomes" id="UP001242513"/>
    </source>
</evidence>
<dbReference type="Proteomes" id="UP001242513">
    <property type="component" value="Chromosome"/>
</dbReference>